<dbReference type="Proteomes" id="UP001058872">
    <property type="component" value="Chromosome"/>
</dbReference>
<feature type="domain" description="Methyltransferase type 11" evidence="1">
    <location>
        <begin position="64"/>
        <end position="163"/>
    </location>
</feature>
<protein>
    <recommendedName>
        <fullName evidence="1">Methyltransferase type 11 domain-containing protein</fullName>
    </recommendedName>
</protein>
<name>A0AAE9N5W5_9BRAD</name>
<gene>
    <name evidence="2" type="ORF">DCM83_00290</name>
</gene>
<sequence length="282" mass="31845">MHLEKINRAARLDAKEEFCLYFDAALEQPTPYSAKSSYLKDAQARMDRTVELIRPYIAGSRILDIGASPFYLLYKAKLLGARQCTGVYFANDSHPLKDFSAVHSAYGPIELSHVDIERCPLPFEDNSFDVVTACEVLEHLEYFPARLGAEIRRVLRPGGTLCITVPNACRVANIAKLILQKNIYMPYRADPTGRHKHEFTIRELEAFVEFLGIAVAQSGFLSIPTSNRKVLRMFYRVVGALPLIRNYSPVIYVVGKQEIPKSRAPLNDFPKILYSDALSIED</sequence>
<accession>A0AAE9N5W5</accession>
<dbReference type="RefSeq" id="WP_257177991.1">
    <property type="nucleotide sequence ID" value="NZ_CP028989.1"/>
</dbReference>
<evidence type="ECO:0000313" key="3">
    <source>
        <dbReference type="Proteomes" id="UP001058872"/>
    </source>
</evidence>
<dbReference type="InterPro" id="IPR029063">
    <property type="entry name" value="SAM-dependent_MTases_sf"/>
</dbReference>
<evidence type="ECO:0000259" key="1">
    <source>
        <dbReference type="Pfam" id="PF08241"/>
    </source>
</evidence>
<dbReference type="AlphaFoldDB" id="A0AAE9N5W5"/>
<dbReference type="Gene3D" id="3.40.50.150">
    <property type="entry name" value="Vaccinia Virus protein VP39"/>
    <property type="match status" value="1"/>
</dbReference>
<dbReference type="InterPro" id="IPR013216">
    <property type="entry name" value="Methyltransf_11"/>
</dbReference>
<reference evidence="2" key="1">
    <citation type="submission" date="2018-04" db="EMBL/GenBank/DDBJ databases">
        <title>Genomes of Endosymbiotic and Endophytic Bradyrhizobium Publication status.</title>
        <authorList>
            <person name="Guha S."/>
            <person name="Jorrin B."/>
            <person name="Sarkar M."/>
            <person name="Poole P.S."/>
            <person name="DasGupta M."/>
        </authorList>
    </citation>
    <scope>NUCLEOTIDE SEQUENCE</scope>
    <source>
        <strain evidence="2">WBOS16</strain>
    </source>
</reference>
<organism evidence="2 3">
    <name type="scientific">Bradyrhizobium betae</name>
    <dbReference type="NCBI Taxonomy" id="244734"/>
    <lineage>
        <taxon>Bacteria</taxon>
        <taxon>Pseudomonadati</taxon>
        <taxon>Pseudomonadota</taxon>
        <taxon>Alphaproteobacteria</taxon>
        <taxon>Hyphomicrobiales</taxon>
        <taxon>Nitrobacteraceae</taxon>
        <taxon>Bradyrhizobium</taxon>
    </lineage>
</organism>
<dbReference type="EMBL" id="CP028989">
    <property type="protein sequence ID" value="UUO63814.1"/>
    <property type="molecule type" value="Genomic_DNA"/>
</dbReference>
<dbReference type="Pfam" id="PF08241">
    <property type="entry name" value="Methyltransf_11"/>
    <property type="match status" value="1"/>
</dbReference>
<dbReference type="SUPFAM" id="SSF53335">
    <property type="entry name" value="S-adenosyl-L-methionine-dependent methyltransferases"/>
    <property type="match status" value="1"/>
</dbReference>
<evidence type="ECO:0000313" key="2">
    <source>
        <dbReference type="EMBL" id="UUO63814.1"/>
    </source>
</evidence>
<proteinExistence type="predicted"/>
<dbReference type="GO" id="GO:0008757">
    <property type="term" value="F:S-adenosylmethionine-dependent methyltransferase activity"/>
    <property type="evidence" value="ECO:0007669"/>
    <property type="project" value="InterPro"/>
</dbReference>
<dbReference type="CDD" id="cd02440">
    <property type="entry name" value="AdoMet_MTases"/>
    <property type="match status" value="1"/>
</dbReference>